<name>A0ABT8GVX0_9BACL</name>
<dbReference type="InterPro" id="IPR017146">
    <property type="entry name" value="Lanti_2_LanM"/>
</dbReference>
<dbReference type="InterPro" id="IPR007822">
    <property type="entry name" value="LANC-like"/>
</dbReference>
<protein>
    <submittedName>
        <fullName evidence="2">Type 2 lanthipeptide synthetase LanM family protein</fullName>
    </submittedName>
</protein>
<dbReference type="EMBL" id="JAUHTQ010000024">
    <property type="protein sequence ID" value="MDN4495532.1"/>
    <property type="molecule type" value="Genomic_DNA"/>
</dbReference>
<gene>
    <name evidence="2" type="ORF">QYB95_18475</name>
</gene>
<dbReference type="SMART" id="SM01260">
    <property type="entry name" value="LANC_like"/>
    <property type="match status" value="1"/>
</dbReference>
<reference evidence="2" key="1">
    <citation type="submission" date="2023-07" db="EMBL/GenBank/DDBJ databases">
        <title>Ureibacillus sp. isolated from freshwater well.</title>
        <authorList>
            <person name="Kirdat K."/>
            <person name="Bhatt A."/>
            <person name="Teware R."/>
            <person name="Bhavsar Y."/>
            <person name="Yadav A."/>
        </authorList>
    </citation>
    <scope>NUCLEOTIDE SEQUENCE</scope>
    <source>
        <strain evidence="2">BA0131</strain>
    </source>
</reference>
<dbReference type="Gene3D" id="1.50.10.20">
    <property type="match status" value="1"/>
</dbReference>
<dbReference type="SUPFAM" id="SSF158745">
    <property type="entry name" value="LanC-like"/>
    <property type="match status" value="1"/>
</dbReference>
<dbReference type="PIRSF" id="PIRSF037228">
    <property type="entry name" value="Lant_mod_RumM"/>
    <property type="match status" value="1"/>
</dbReference>
<accession>A0ABT8GVX0</accession>
<dbReference type="InterPro" id="IPR025410">
    <property type="entry name" value="Lant_dehyd"/>
</dbReference>
<sequence length="1017" mass="118554">MGKQQIVMNENPLKKAAYLFERDYIQNQDNVSLDEFSKWEKIVTNDFLNDRLESYGLNKEEFQKIISQKENPKLKNDPTWFEKFNQIMDAYEPEEMDYSTFQVLFAPFIQYIIKQIGRHMNQYTHIIDVKKVQYNLINSLYTKFFNMGFRCAILEINVARELGTLEGNTSKERFHYFMQQFDNIYKLKEDFYTTYPVLARLFVEHTESFIITVNEIADRLTKDFEEIQDIFSINANFVNEIKIDLGDTHQNGRSVAIIQFENNQKLVYKPRSLSIDKSFENITKWINSRGIRYMLKSAEILDKSTYGWQEYIELKDCRNKEEVEKFYYRQGVLTALFYVLGSTDFHAENFIVYGEYPIPVDLETLFSKNIEISTWHRMQSKFVKELNFSIFSSMMLPIPKIQGHIADYDLSAIGANGEQTSKKFQNLTLTNYESDEVKVDYVAAKTTNYKNRPIVNGEKETPLDYIKEMLDGFADTYQVFLNHLHNSEEMDQFIKLFEHVEVRQVFRPTQVYGDFLTKSFHPTYLENGMNRSEIFEYLWKIAQQIPKYKEIINFEIKDMLRNDIPYFTYKMNSRALFDSDKTHIPDFFDETGIDTLKTRINHLSKDDLTKQLKYFKWSLSTLIKDVWQSRGIKKSTQTKQIFSPPLTEAFLIGEEIKKRSIREADGSLIWLGLNIESEDGVEISIKSLDLYDGILGYALFFAHLSNESGNLEYQEMSLNILKGVENRLKDSPLNNSISVYNGEAGYIYTLAHLGVLWNDQELIDLAVSRLEKIEDLLPHNEIYDFVGGLAGMLVAFIKIYQATKRDEFLQMVLKSSQYLINYLNTPFNMGPGFSHGASGMIYCLDLLYELVPNTNYLETIVKLKDYVTNFYNSQMDNWDNDGNNRFYWCHGKPGILLSKNIDHMSKNDFEKYVIECLDFSNIQNHSMCHGMLGNIDILITLSKNSNKTLLKEMLDSCFTLLENSSKSGWVTGIHPDAEMDGIMLGLTGIGYGLLRMENQDLPSLLTLDMPKEGIKNV</sequence>
<evidence type="ECO:0000313" key="3">
    <source>
        <dbReference type="Proteomes" id="UP001172743"/>
    </source>
</evidence>
<dbReference type="RefSeq" id="WP_301139842.1">
    <property type="nucleotide sequence ID" value="NZ_JAUHTQ010000024.1"/>
</dbReference>
<organism evidence="2 3">
    <name type="scientific">Ureibacillus aquaedulcis</name>
    <dbReference type="NCBI Taxonomy" id="3058421"/>
    <lineage>
        <taxon>Bacteria</taxon>
        <taxon>Bacillati</taxon>
        <taxon>Bacillota</taxon>
        <taxon>Bacilli</taxon>
        <taxon>Bacillales</taxon>
        <taxon>Caryophanaceae</taxon>
        <taxon>Ureibacillus</taxon>
    </lineage>
</organism>
<dbReference type="Pfam" id="PF05147">
    <property type="entry name" value="LANC_like"/>
    <property type="match status" value="1"/>
</dbReference>
<keyword evidence="3" id="KW-1185">Reference proteome</keyword>
<dbReference type="PRINTS" id="PR01950">
    <property type="entry name" value="LANCSUPER"/>
</dbReference>
<dbReference type="CDD" id="cd04792">
    <property type="entry name" value="LanM-like"/>
    <property type="match status" value="1"/>
</dbReference>
<dbReference type="Proteomes" id="UP001172743">
    <property type="component" value="Unassembled WGS sequence"/>
</dbReference>
<feature type="domain" description="Lantibiotic biosynthesis protein dehydration" evidence="1">
    <location>
        <begin position="195"/>
        <end position="569"/>
    </location>
</feature>
<evidence type="ECO:0000313" key="2">
    <source>
        <dbReference type="EMBL" id="MDN4495532.1"/>
    </source>
</evidence>
<comment type="caution">
    <text evidence="2">The sequence shown here is derived from an EMBL/GenBank/DDBJ whole genome shotgun (WGS) entry which is preliminary data.</text>
</comment>
<evidence type="ECO:0000259" key="1">
    <source>
        <dbReference type="Pfam" id="PF13575"/>
    </source>
</evidence>
<dbReference type="NCBIfam" id="TIGR03897">
    <property type="entry name" value="lanti_2_LanM"/>
    <property type="match status" value="1"/>
</dbReference>
<dbReference type="PANTHER" id="PTHR12736:SF7">
    <property type="entry name" value="LANC-LIKE PROTEIN 3"/>
    <property type="match status" value="1"/>
</dbReference>
<dbReference type="Pfam" id="PF13575">
    <property type="entry name" value="DUF4135"/>
    <property type="match status" value="1"/>
</dbReference>
<dbReference type="PANTHER" id="PTHR12736">
    <property type="entry name" value="LANC-LIKE PROTEIN"/>
    <property type="match status" value="1"/>
</dbReference>
<proteinExistence type="predicted"/>